<dbReference type="RefSeq" id="WP_344193898.1">
    <property type="nucleotide sequence ID" value="NZ_BAAARN010000003.1"/>
</dbReference>
<accession>A0ABP6H893</accession>
<feature type="domain" description="GmrSD restriction endonucleases C-terminal" evidence="2">
    <location>
        <begin position="106"/>
        <end position="201"/>
    </location>
</feature>
<name>A0ABP6H893_9MICO</name>
<keyword evidence="3" id="KW-0255">Endonuclease</keyword>
<protein>
    <submittedName>
        <fullName evidence="3">HNH endonuclease family protein</fullName>
    </submittedName>
</protein>
<comment type="caution">
    <text evidence="3">The sequence shown here is derived from an EMBL/GenBank/DDBJ whole genome shotgun (WGS) entry which is preliminary data.</text>
</comment>
<keyword evidence="4" id="KW-1185">Reference proteome</keyword>
<keyword evidence="3" id="KW-0540">Nuclease</keyword>
<evidence type="ECO:0000313" key="4">
    <source>
        <dbReference type="Proteomes" id="UP001501326"/>
    </source>
</evidence>
<proteinExistence type="predicted"/>
<reference evidence="4" key="1">
    <citation type="journal article" date="2019" name="Int. J. Syst. Evol. Microbiol.">
        <title>The Global Catalogue of Microorganisms (GCM) 10K type strain sequencing project: providing services to taxonomists for standard genome sequencing and annotation.</title>
        <authorList>
            <consortium name="The Broad Institute Genomics Platform"/>
            <consortium name="The Broad Institute Genome Sequencing Center for Infectious Disease"/>
            <person name="Wu L."/>
            <person name="Ma J."/>
        </authorList>
    </citation>
    <scope>NUCLEOTIDE SEQUENCE [LARGE SCALE GENOMIC DNA]</scope>
    <source>
        <strain evidence="4">JCM 16378</strain>
    </source>
</reference>
<dbReference type="Proteomes" id="UP001501326">
    <property type="component" value="Unassembled WGS sequence"/>
</dbReference>
<dbReference type="PANTHER" id="PTHR24094">
    <property type="entry name" value="SECRETED PROTEIN"/>
    <property type="match status" value="1"/>
</dbReference>
<dbReference type="InterPro" id="IPR011089">
    <property type="entry name" value="GmrSD_C"/>
</dbReference>
<organism evidence="3 4">
    <name type="scientific">Pedococcus aerophilus</name>
    <dbReference type="NCBI Taxonomy" id="436356"/>
    <lineage>
        <taxon>Bacteria</taxon>
        <taxon>Bacillati</taxon>
        <taxon>Actinomycetota</taxon>
        <taxon>Actinomycetes</taxon>
        <taxon>Micrococcales</taxon>
        <taxon>Intrasporangiaceae</taxon>
        <taxon>Pedococcus</taxon>
    </lineage>
</organism>
<feature type="chain" id="PRO_5047323276" evidence="1">
    <location>
        <begin position="28"/>
        <end position="211"/>
    </location>
</feature>
<dbReference type="EMBL" id="BAAARN010000003">
    <property type="protein sequence ID" value="GAA2737536.1"/>
    <property type="molecule type" value="Genomic_DNA"/>
</dbReference>
<gene>
    <name evidence="3" type="ORF">GCM10009867_25080</name>
</gene>
<dbReference type="PANTHER" id="PTHR24094:SF15">
    <property type="entry name" value="AMP-DEPENDENT SYNTHETASE_LIGASE DOMAIN-CONTAINING PROTEIN-RELATED"/>
    <property type="match status" value="1"/>
</dbReference>
<dbReference type="Pfam" id="PF07510">
    <property type="entry name" value="GmrSD_C"/>
    <property type="match status" value="1"/>
</dbReference>
<keyword evidence="3" id="KW-0378">Hydrolase</keyword>
<evidence type="ECO:0000313" key="3">
    <source>
        <dbReference type="EMBL" id="GAA2737536.1"/>
    </source>
</evidence>
<feature type="signal peptide" evidence="1">
    <location>
        <begin position="1"/>
        <end position="27"/>
    </location>
</feature>
<keyword evidence="1" id="KW-0732">Signal</keyword>
<evidence type="ECO:0000256" key="1">
    <source>
        <dbReference type="SAM" id="SignalP"/>
    </source>
</evidence>
<evidence type="ECO:0000259" key="2">
    <source>
        <dbReference type="Pfam" id="PF07510"/>
    </source>
</evidence>
<sequence length="211" mass="22803">MTSPSSLVRAAAASVLALAALPVAASAASALPPPAPSVADSRDQLATLTVRAENNTGYDRTLFTHWITITPNCDTRETVLKRDGVITSTDSACKSTGTWTSVYDGVKTTDPSTFDIDHVIPLAEAWGSGASSWTSTQRKDFANDLVRPQLIAVSASSNRSKSDQDPAEWQPPSTAWRCEYVREWINVKYYWDLDVDSAEKAAVEGMLDTDC</sequence>
<dbReference type="GO" id="GO:0004519">
    <property type="term" value="F:endonuclease activity"/>
    <property type="evidence" value="ECO:0007669"/>
    <property type="project" value="UniProtKB-KW"/>
</dbReference>